<feature type="region of interest" description="Disordered" evidence="1">
    <location>
        <begin position="1"/>
        <end position="31"/>
    </location>
</feature>
<gene>
    <name evidence="2" type="ORF">NDR89_05305</name>
</gene>
<dbReference type="Proteomes" id="UP001056648">
    <property type="component" value="Chromosome 1"/>
</dbReference>
<organism evidence="2 3">
    <name type="scientific">Cupriavidus gilardii</name>
    <dbReference type="NCBI Taxonomy" id="82541"/>
    <lineage>
        <taxon>Bacteria</taxon>
        <taxon>Pseudomonadati</taxon>
        <taxon>Pseudomonadota</taxon>
        <taxon>Betaproteobacteria</taxon>
        <taxon>Burkholderiales</taxon>
        <taxon>Burkholderiaceae</taxon>
        <taxon>Cupriavidus</taxon>
    </lineage>
</organism>
<evidence type="ECO:0000313" key="2">
    <source>
        <dbReference type="EMBL" id="USE76692.1"/>
    </source>
</evidence>
<sequence>MTQTFMSKRPLPSSRADAENGGQSGGAGTEHWVPATVDATSEVTTLIDQVSHDLRSALDGVQSWAYVLDHSLDAPSAPVQRALAGLRTAMQQQVTLIQHMEEAVRLLADETEPQWQAVDLAAAMAQAMESVKPAAESRRVTLADVLVHEARGGRGDVLVQADPRRLEPMLRHLVLHCLKQARNGDTIDAHLEPMDDHVKLRLTESRATSDRVRERLSVLSEFFRRDVGNAGAAPARQSSALLLARRMAELHGATLGAEPSTQCEQDGDSACIAVTFPRLPPAAAAAGHDAPIGPAAGPA</sequence>
<name>A0ABY4VK64_9BURK</name>
<evidence type="ECO:0000256" key="1">
    <source>
        <dbReference type="SAM" id="MobiDB-lite"/>
    </source>
</evidence>
<dbReference type="GO" id="GO:0016301">
    <property type="term" value="F:kinase activity"/>
    <property type="evidence" value="ECO:0007669"/>
    <property type="project" value="UniProtKB-KW"/>
</dbReference>
<dbReference type="InterPro" id="IPR036890">
    <property type="entry name" value="HATPase_C_sf"/>
</dbReference>
<protein>
    <submittedName>
        <fullName evidence="2">HAMP domain-containing histidine kinase</fullName>
    </submittedName>
</protein>
<proteinExistence type="predicted"/>
<reference evidence="2" key="1">
    <citation type="submission" date="2022-06" db="EMBL/GenBank/DDBJ databases">
        <title>Complete genome sequence and characterization of Cupriavidus gilardii QJ1 isolated from contaminating cells.</title>
        <authorList>
            <person name="Qi J."/>
        </authorList>
    </citation>
    <scope>NUCLEOTIDE SEQUENCE</scope>
    <source>
        <strain evidence="2">QJ1</strain>
    </source>
</reference>
<keyword evidence="2" id="KW-0418">Kinase</keyword>
<dbReference type="RefSeq" id="WP_252251411.1">
    <property type="nucleotide sequence ID" value="NZ_CP098735.1"/>
</dbReference>
<dbReference type="EMBL" id="CP098735">
    <property type="protein sequence ID" value="USE76692.1"/>
    <property type="molecule type" value="Genomic_DNA"/>
</dbReference>
<keyword evidence="3" id="KW-1185">Reference proteome</keyword>
<dbReference type="SUPFAM" id="SSF55874">
    <property type="entry name" value="ATPase domain of HSP90 chaperone/DNA topoisomerase II/histidine kinase"/>
    <property type="match status" value="1"/>
</dbReference>
<keyword evidence="2" id="KW-0808">Transferase</keyword>
<evidence type="ECO:0000313" key="3">
    <source>
        <dbReference type="Proteomes" id="UP001056648"/>
    </source>
</evidence>
<dbReference type="Gene3D" id="3.30.565.10">
    <property type="entry name" value="Histidine kinase-like ATPase, C-terminal domain"/>
    <property type="match status" value="1"/>
</dbReference>
<accession>A0ABY4VK64</accession>